<dbReference type="InterPro" id="IPR001867">
    <property type="entry name" value="OmpR/PhoB-type_DNA-bd"/>
</dbReference>
<evidence type="ECO:0000259" key="6">
    <source>
        <dbReference type="PROSITE" id="PS51755"/>
    </source>
</evidence>
<evidence type="ECO:0000313" key="7">
    <source>
        <dbReference type="EMBL" id="NIK56786.1"/>
    </source>
</evidence>
<dbReference type="InterPro" id="IPR011990">
    <property type="entry name" value="TPR-like_helical_dom_sf"/>
</dbReference>
<dbReference type="Gene3D" id="1.10.10.10">
    <property type="entry name" value="Winged helix-like DNA-binding domain superfamily/Winged helix DNA-binding domain"/>
    <property type="match status" value="1"/>
</dbReference>
<keyword evidence="3 5" id="KW-0238">DNA-binding</keyword>
<evidence type="ECO:0000256" key="4">
    <source>
        <dbReference type="ARBA" id="ARBA00023163"/>
    </source>
</evidence>
<evidence type="ECO:0000256" key="3">
    <source>
        <dbReference type="ARBA" id="ARBA00023125"/>
    </source>
</evidence>
<evidence type="ECO:0000256" key="1">
    <source>
        <dbReference type="ARBA" id="ARBA00005820"/>
    </source>
</evidence>
<dbReference type="Pfam" id="PF00486">
    <property type="entry name" value="Trans_reg_C"/>
    <property type="match status" value="1"/>
</dbReference>
<dbReference type="PANTHER" id="PTHR35807:SF1">
    <property type="entry name" value="TRANSCRIPTIONAL REGULATOR REDD"/>
    <property type="match status" value="1"/>
</dbReference>
<dbReference type="SMART" id="SM00862">
    <property type="entry name" value="Trans_reg_C"/>
    <property type="match status" value="1"/>
</dbReference>
<dbReference type="GO" id="GO:0000160">
    <property type="term" value="P:phosphorelay signal transduction system"/>
    <property type="evidence" value="ECO:0007669"/>
    <property type="project" value="InterPro"/>
</dbReference>
<dbReference type="GO" id="GO:0006355">
    <property type="term" value="P:regulation of DNA-templated transcription"/>
    <property type="evidence" value="ECO:0007669"/>
    <property type="project" value="InterPro"/>
</dbReference>
<feature type="DNA-binding region" description="OmpR/PhoB-type" evidence="5">
    <location>
        <begin position="1"/>
        <end position="98"/>
    </location>
</feature>
<sequence length="1144" mass="120856">MRFQVLGPVEALDADGGLVQLGSQKQSALLGLLLASGGRVVSVGRLVDELWGEDPPPKVHVSIQSYVANLRRILEPDRPARAAPRLLLTNPPGYCLATGPLQVDAAEFEDLARAGRAMLASDPARARELLESAAGLWRGEPYADLAAAAPALAAEARRLTELGLLAAEDRFRADLALGGHEQLVGEIERVVAAHPLRETAWCLLAVALYRSQRQVAALDAVRRAERVLADEFGLDPGPELSRLEQAILNHDPALEHGASAAADRLTVRRTADKPSTGQIELVGRDEPLAQLAAHLVDAAAGRGSVVLVTGEPGIGKTGLASVLTATAAAMGLKTGWGRCEESAGAPALWPWSQALGPLTGSGDTSAQPPLGVVAGGQRLDAAADLPVLDANAVAFRAAQGTAALLRNAGPTLLVLDDLHRADGDSLRLVRRLGPMVAGLPVLLVLTSRDAQADITPEVSDTLADLARSGLVRIGLRGLDEDGIRAYAKLDRDVDLPPAVAAVLAQRTNGNPFFVGELIRLLADQRQLTEPGAAALEVPDGVHDVVRQRIAQLPHDVERLLAAAAAYGATFDLDLVEAASGLTADAATAATEAALLAGLIVADGTEYRFTHALVREAVYARLLPGRRRRLHAAFAGLMEQRSGRTRSAELAYHHGHAGPDHARSAWTHAVRASEIAARQPAPAEAARLQDQALASLSRDSTASATERYEVLVALALARKRAGHDLQAWSAAQEAADVALAAGDVVAAARAALAITADGIWSWREYQVVDFAGVALIERLLRELPPGHEAIRALLLATLAAELYYSPDAAERAVAVSTEAESLARAFGSPQDLARILELRHVAYERPHLLAERLSAARELVELAEGADDPVAVARALVFRGRDEIESGDLSAGLRDYQRARTVAETYSLAPVLVALAWADAIVAVARGRFEEAERAVAAAYEFHAGTTLAGASTVPMALAATLNLTRRTLPSIEPVLAEAAASSGLALLRDWHALALVSAGRVEDARAGLGPWRQQPEVPADYLWLTQLTIRAELWSSLGSAEAAQDLRDQLAPYEDRVAIGGTGITMTGFVGHHLGLLARTSGDLDGAVRHLDGALRRNESAEFWPFAAASARELAVTLRQRGHPGDREAAAALVARAAGWFRGR</sequence>
<comment type="similarity">
    <text evidence="1">Belongs to the AfsR/DnrI/RedD regulatory family.</text>
</comment>
<dbReference type="GO" id="GO:0003677">
    <property type="term" value="F:DNA binding"/>
    <property type="evidence" value="ECO:0007669"/>
    <property type="project" value="UniProtKB-UniRule"/>
</dbReference>
<dbReference type="EMBL" id="JAASRO010000001">
    <property type="protein sequence ID" value="NIK56786.1"/>
    <property type="molecule type" value="Genomic_DNA"/>
</dbReference>
<keyword evidence="8" id="KW-1185">Reference proteome</keyword>
<dbReference type="Proteomes" id="UP000555407">
    <property type="component" value="Unassembled WGS sequence"/>
</dbReference>
<dbReference type="SUPFAM" id="SSF52540">
    <property type="entry name" value="P-loop containing nucleoside triphosphate hydrolases"/>
    <property type="match status" value="1"/>
</dbReference>
<evidence type="ECO:0000313" key="8">
    <source>
        <dbReference type="Proteomes" id="UP000555407"/>
    </source>
</evidence>
<accession>A0A7X5V8V6</accession>
<dbReference type="InterPro" id="IPR051677">
    <property type="entry name" value="AfsR-DnrI-RedD_regulator"/>
</dbReference>
<keyword evidence="2" id="KW-0805">Transcription regulation</keyword>
<dbReference type="InterPro" id="IPR041664">
    <property type="entry name" value="AAA_16"/>
</dbReference>
<proteinExistence type="inferred from homology"/>
<dbReference type="Pfam" id="PF03704">
    <property type="entry name" value="BTAD"/>
    <property type="match status" value="1"/>
</dbReference>
<protein>
    <submittedName>
        <fullName evidence="7">DNA-binding SARP family transcriptional activator</fullName>
    </submittedName>
</protein>
<dbReference type="InterPro" id="IPR036388">
    <property type="entry name" value="WH-like_DNA-bd_sf"/>
</dbReference>
<comment type="caution">
    <text evidence="7">The sequence shown here is derived from an EMBL/GenBank/DDBJ whole genome shotgun (WGS) entry which is preliminary data.</text>
</comment>
<evidence type="ECO:0000256" key="2">
    <source>
        <dbReference type="ARBA" id="ARBA00023015"/>
    </source>
</evidence>
<keyword evidence="4" id="KW-0804">Transcription</keyword>
<dbReference type="Pfam" id="PF13191">
    <property type="entry name" value="AAA_16"/>
    <property type="match status" value="1"/>
</dbReference>
<dbReference type="PROSITE" id="PS51755">
    <property type="entry name" value="OMPR_PHOB"/>
    <property type="match status" value="1"/>
</dbReference>
<dbReference type="PANTHER" id="PTHR35807">
    <property type="entry name" value="TRANSCRIPTIONAL REGULATOR REDD-RELATED"/>
    <property type="match status" value="1"/>
</dbReference>
<gene>
    <name evidence="7" type="ORF">BJY22_002503</name>
</gene>
<dbReference type="Gene3D" id="3.40.50.300">
    <property type="entry name" value="P-loop containing nucleotide triphosphate hydrolases"/>
    <property type="match status" value="1"/>
</dbReference>
<dbReference type="InterPro" id="IPR016032">
    <property type="entry name" value="Sig_transdc_resp-reg_C-effctor"/>
</dbReference>
<dbReference type="RefSeq" id="WP_167206381.1">
    <property type="nucleotide sequence ID" value="NZ_JAASRO010000001.1"/>
</dbReference>
<reference evidence="7 8" key="1">
    <citation type="submission" date="2020-03" db="EMBL/GenBank/DDBJ databases">
        <title>Sequencing the genomes of 1000 actinobacteria strains.</title>
        <authorList>
            <person name="Klenk H.-P."/>
        </authorList>
    </citation>
    <scope>NUCLEOTIDE SEQUENCE [LARGE SCALE GENOMIC DNA]</scope>
    <source>
        <strain evidence="7 8">DSM 45490</strain>
    </source>
</reference>
<evidence type="ECO:0000256" key="5">
    <source>
        <dbReference type="PROSITE-ProRule" id="PRU01091"/>
    </source>
</evidence>
<dbReference type="SMART" id="SM01043">
    <property type="entry name" value="BTAD"/>
    <property type="match status" value="1"/>
</dbReference>
<dbReference type="SUPFAM" id="SSF46894">
    <property type="entry name" value="C-terminal effector domain of the bipartite response regulators"/>
    <property type="match status" value="1"/>
</dbReference>
<feature type="domain" description="OmpR/PhoB-type" evidence="6">
    <location>
        <begin position="1"/>
        <end position="98"/>
    </location>
</feature>
<dbReference type="Gene3D" id="1.25.40.10">
    <property type="entry name" value="Tetratricopeptide repeat domain"/>
    <property type="match status" value="2"/>
</dbReference>
<dbReference type="AlphaFoldDB" id="A0A7X5V8V6"/>
<dbReference type="InterPro" id="IPR027417">
    <property type="entry name" value="P-loop_NTPase"/>
</dbReference>
<dbReference type="SUPFAM" id="SSF48452">
    <property type="entry name" value="TPR-like"/>
    <property type="match status" value="2"/>
</dbReference>
<dbReference type="InterPro" id="IPR005158">
    <property type="entry name" value="BTAD"/>
</dbReference>
<organism evidence="7 8">
    <name type="scientific">Kribbella shirazensis</name>
    <dbReference type="NCBI Taxonomy" id="1105143"/>
    <lineage>
        <taxon>Bacteria</taxon>
        <taxon>Bacillati</taxon>
        <taxon>Actinomycetota</taxon>
        <taxon>Actinomycetes</taxon>
        <taxon>Propionibacteriales</taxon>
        <taxon>Kribbellaceae</taxon>
        <taxon>Kribbella</taxon>
    </lineage>
</organism>
<name>A0A7X5V8V6_9ACTN</name>
<dbReference type="CDD" id="cd15831">
    <property type="entry name" value="BTAD"/>
    <property type="match status" value="1"/>
</dbReference>